<evidence type="ECO:0000259" key="1">
    <source>
        <dbReference type="Pfam" id="PF11716"/>
    </source>
</evidence>
<comment type="caution">
    <text evidence="2">The sequence shown here is derived from an EMBL/GenBank/DDBJ whole genome shotgun (WGS) entry which is preliminary data.</text>
</comment>
<evidence type="ECO:0000313" key="2">
    <source>
        <dbReference type="EMBL" id="MBB5781211.1"/>
    </source>
</evidence>
<protein>
    <recommendedName>
        <fullName evidence="1">Mycothiol-dependent maleylpyruvate isomerase metal-binding domain-containing protein</fullName>
    </recommendedName>
</protein>
<dbReference type="AlphaFoldDB" id="A0A7W9LET5"/>
<dbReference type="InterPro" id="IPR024344">
    <property type="entry name" value="MDMPI_metal-binding"/>
</dbReference>
<proteinExistence type="predicted"/>
<gene>
    <name evidence="2" type="ORF">HD596_007967</name>
</gene>
<dbReference type="EMBL" id="JACHMB010000001">
    <property type="protein sequence ID" value="MBB5781211.1"/>
    <property type="molecule type" value="Genomic_DNA"/>
</dbReference>
<organism evidence="2 3">
    <name type="scientific">Nonomuraea jabiensis</name>
    <dbReference type="NCBI Taxonomy" id="882448"/>
    <lineage>
        <taxon>Bacteria</taxon>
        <taxon>Bacillati</taxon>
        <taxon>Actinomycetota</taxon>
        <taxon>Actinomycetes</taxon>
        <taxon>Streptosporangiales</taxon>
        <taxon>Streptosporangiaceae</taxon>
        <taxon>Nonomuraea</taxon>
    </lineage>
</organism>
<dbReference type="Proteomes" id="UP000579153">
    <property type="component" value="Unassembled WGS sequence"/>
</dbReference>
<dbReference type="InterPro" id="IPR034660">
    <property type="entry name" value="DinB/YfiT-like"/>
</dbReference>
<dbReference type="Pfam" id="PF11716">
    <property type="entry name" value="MDMPI_N"/>
    <property type="match status" value="1"/>
</dbReference>
<reference evidence="2 3" key="1">
    <citation type="submission" date="2020-08" db="EMBL/GenBank/DDBJ databases">
        <title>Sequencing the genomes of 1000 actinobacteria strains.</title>
        <authorList>
            <person name="Klenk H.-P."/>
        </authorList>
    </citation>
    <scope>NUCLEOTIDE SEQUENCE [LARGE SCALE GENOMIC DNA]</scope>
    <source>
        <strain evidence="2 3">DSM 45507</strain>
    </source>
</reference>
<feature type="domain" description="Mycothiol-dependent maleylpyruvate isomerase metal-binding" evidence="1">
    <location>
        <begin position="22"/>
        <end position="77"/>
    </location>
</feature>
<sequence length="143" mass="15122">MGQLIPGRAGSFPAFPCSTSIAPAALLRRWRTVAFATPEALRSQPKGARLSWVATSLSPATLATTRLAEHWAHAHDVTDPLGIPYPDGELWRFGDPSAPSTISGSAAEFCRVGARRLSPADTTPKASGPYGPQALAVLRNYAL</sequence>
<dbReference type="GO" id="GO:0046872">
    <property type="term" value="F:metal ion binding"/>
    <property type="evidence" value="ECO:0007669"/>
    <property type="project" value="InterPro"/>
</dbReference>
<dbReference type="SUPFAM" id="SSF109854">
    <property type="entry name" value="DinB/YfiT-like putative metalloenzymes"/>
    <property type="match status" value="1"/>
</dbReference>
<dbReference type="RefSeq" id="WP_185074551.1">
    <property type="nucleotide sequence ID" value="NZ_JACHMB010000001.1"/>
</dbReference>
<name>A0A7W9LET5_9ACTN</name>
<keyword evidence="3" id="KW-1185">Reference proteome</keyword>
<accession>A0A7W9LET5</accession>
<evidence type="ECO:0000313" key="3">
    <source>
        <dbReference type="Proteomes" id="UP000579153"/>
    </source>
</evidence>